<feature type="compositionally biased region" description="Polar residues" evidence="7">
    <location>
        <begin position="1164"/>
        <end position="1173"/>
    </location>
</feature>
<proteinExistence type="inferred from homology"/>
<dbReference type="GO" id="GO:0017056">
    <property type="term" value="F:structural constituent of nuclear pore"/>
    <property type="evidence" value="ECO:0007669"/>
    <property type="project" value="TreeGrafter"/>
</dbReference>
<organism evidence="11">
    <name type="scientific">Lepeophtheirus salmonis</name>
    <name type="common">Salmon louse</name>
    <name type="synonym">Caligus salmonis</name>
    <dbReference type="NCBI Taxonomy" id="72036"/>
    <lineage>
        <taxon>Eukaryota</taxon>
        <taxon>Metazoa</taxon>
        <taxon>Ecdysozoa</taxon>
        <taxon>Arthropoda</taxon>
        <taxon>Crustacea</taxon>
        <taxon>Multicrustacea</taxon>
        <taxon>Hexanauplia</taxon>
        <taxon>Copepoda</taxon>
        <taxon>Siphonostomatoida</taxon>
        <taxon>Caligidae</taxon>
        <taxon>Lepeophtheirus</taxon>
    </lineage>
</organism>
<feature type="compositionally biased region" description="Basic and acidic residues" evidence="7">
    <location>
        <begin position="1856"/>
        <end position="1868"/>
    </location>
</feature>
<feature type="region of interest" description="Disordered" evidence="7">
    <location>
        <begin position="1773"/>
        <end position="2190"/>
    </location>
</feature>
<dbReference type="GO" id="GO:0006606">
    <property type="term" value="P:protein import into nucleus"/>
    <property type="evidence" value="ECO:0007669"/>
    <property type="project" value="InterPro"/>
</dbReference>
<feature type="region of interest" description="Disordered" evidence="7">
    <location>
        <begin position="1676"/>
        <end position="1753"/>
    </location>
</feature>
<evidence type="ECO:0000256" key="2">
    <source>
        <dbReference type="ARBA" id="ARBA00005274"/>
    </source>
</evidence>
<feature type="coiled-coil region" evidence="6">
    <location>
        <begin position="551"/>
        <end position="618"/>
    </location>
</feature>
<feature type="compositionally biased region" description="Low complexity" evidence="7">
    <location>
        <begin position="1685"/>
        <end position="1710"/>
    </location>
</feature>
<sequence length="2190" mass="248693">MYEEEDESNSESLIRAFGKDLLDKLDPWICSELSQKWSTFYEETRERQTQAEKERLAFQQSRFELEADLNSVREKYEAKIAEHEADSKELCQLRVSHSEARRKLGELEEANTNLNIDIGSLRRERDGASSERSDLADLAERRQKEIDRLNAEWKSLSEQLIAANNAKCEALVRAEEVESKEVSLKYKEERMVEERTYLNKTITDLKLEIEASHEEFITFKREQVYQLADIQAELSSKYEDARHFEAKEKAYKEDIEMHSKRAEELAKLLKKARDSEIHFKDNFEQELNAQTKLAQIYKDHSEEEKQKHDELEDAVKELQSLLKKSSEKYGELEAKLDKMKSDNNIELKKRNEAIKALKLELENANSLIKNFNTKGLSAEGIENLSPSAAAASRLMKPGMTLTQIYAQLVAVNEELICEKDETQRLNTYLDQILAEIEERAPILKQQRDDYERAVSSVSRLTERIEEAQEEVDLRKREAEDATRRLGGVKRENERLSQQVKDLSQQIVTLVSEVEALRSSGGSFMSGNRSLPVEAVDADSVITSNLVSFRNIEDLQAKNAELLSVVRELSEKVETVETHLVEEKTSELRKELVEALKQVEELKEARVRQEAMVDNIISQRDLYKSVADQKEEQRKPDKWASPEVEKKLAKTEVILQEITKEFNVYRTEKCENEKLLLVQLEKVNKDLSESRAKTAKLSSQEEYNTERFKILQNNSKSFQTQINLLEERNKKLSEIVAKHESSLSSIRNMLLEAQSALSKSELKLERLKYENDSLKAAEARYGQEREVFYRERKSSAIVTQNLKQIQLHLERDEDEAKMRLQNQNDGLSKEISLIQKKLVANSEAFRESVSAWENTQKELRTKLDEAASKETQANDEIKTLKNDIEEVRKELKEANEKLELAGRSSSTPTPIQHPPTSGKIRDLELLLNQSKNEVKSLKDQLINARQAVNQFKDLANSAEKRLTESSAATKVFREDYERRLKEAEESKKTIESQLEKIKAEKVQESARKQGVDRSENDIKEEINVLQTKLDELTCKYSEAVRIKEEAQKSLEEQSAIASETQAKYERELVEHAQNVQLLQKYKEDLVSREDRSNELLHAKEQAEEKLKEITCDKEANEKLLRMESNSLKEQLDVLEQENKAVHERLLNVTTQMTSLRQSSKDGDSKNQSFSEEEAGNSTQLMQIIKYLRKEKEIITSKYEIVQAELARNKSEKEYIQGLLEESTSALNLERENSSSTVMSASKHFELIQKVETLSALMDSNRLLREEKTGLSEEVGNLKVKLNDSFESCNPLKKKISVLEGKEECLTSENITLRGEATRWRQRATQLIEKSNKVNPEELKKIQTENNSLKKQLTQVQTQVRQNTIQVNSLTIKLRNTEEKASNDIKLKLAEISKLMQEKNSLNLKNIGLLKRVTELENNLKSAKTDVEKLKSSSIELSMKQSLEASINSYKEEIDKLKEEATKRDKTIKEQMTSKNTSISKLRTIGRQFKDKLEATEKELTKLKSDSANFENEISNLKKQISSYQSAEASISTQTSSAEVDNLKERLRQADELVQESATKIAELEEQLNDFKRGNSTFKKVEELEKEIEEIREASLQKEQRARAVLKTARQKIIRINQTNSTLSKEIHDLKTRASTSTNEENQVIKENYENQIETLTVEKVKLQDRIKKMMETMSKKLQESNVGNASVGAGTSQPSSSSSSSAPVMSPASAPDVQTLSVKPMQSSVQPQAHIQPTRQKVSVQPMRMSQQRGASTSVVRASSSLELPQVSVQPTIVSVSPSSSSSTNITNLNPSASEFVPRPNVGLLDQSHNMEHTDDGSTPTAMVVPCGHSSVPSDDNPQPGPSTSSSTASVPPTPKRSRDDNLNEDPNKKPKLSIPVSMTEVELQTDDHEDSIVVLDNEEVGEEEVQENVEDEIMVYTEEEAIRDEEDEEVIQEEEETEDEPPQEEEEDDEDDEEQEEEEDEGDEEVLEEDDENTRVSLETEPIDVDDDEDVVEVSDTESNTQEDVDIRPTSHQGSSLKIDLEDCVVPSTPRLGATRNRNEGFSEVVTSPNATSRESQFVFSAPTDTEESVERNQARIESANDSDGGGSIVPEGVQSDEPEPQHNFAEPEVQDSEGSSAIPVTTPIPTVQTIDRPRISRAPIVWNSPVIPSDTSNSPGVTRGARARRSRGRGRGFTKESDMKMPPGSGGSI</sequence>
<evidence type="ECO:0000259" key="9">
    <source>
        <dbReference type="Pfam" id="PF25481"/>
    </source>
</evidence>
<feature type="compositionally biased region" description="Polar residues" evidence="7">
    <location>
        <begin position="2045"/>
        <end position="2059"/>
    </location>
</feature>
<feature type="region of interest" description="Disordered" evidence="7">
    <location>
        <begin position="898"/>
        <end position="917"/>
    </location>
</feature>
<feature type="coiled-coil region" evidence="6">
    <location>
        <begin position="255"/>
        <end position="374"/>
    </location>
</feature>
<dbReference type="GO" id="GO:0034399">
    <property type="term" value="C:nuclear periphery"/>
    <property type="evidence" value="ECO:0007669"/>
    <property type="project" value="UniProtKB-ARBA"/>
</dbReference>
<dbReference type="InterPro" id="IPR057974">
    <property type="entry name" value="NUA/TPR/MLP1-2-like_dom"/>
</dbReference>
<accession>A0A0K2TX56</accession>
<feature type="domain" description="Nucleoprotein TPR/MLP1-2" evidence="8">
    <location>
        <begin position="1019"/>
        <end position="1144"/>
    </location>
</feature>
<feature type="domain" description="NUA/TPR/MLP1-2-like" evidence="10">
    <location>
        <begin position="477"/>
        <end position="576"/>
    </location>
</feature>
<keyword evidence="5" id="KW-0539">Nucleus</keyword>
<feature type="compositionally biased region" description="Low complexity" evidence="7">
    <location>
        <begin position="1841"/>
        <end position="1850"/>
    </location>
</feature>
<dbReference type="OrthoDB" id="343070at2759"/>
<feature type="compositionally biased region" description="Acidic residues" evidence="7">
    <location>
        <begin position="1981"/>
        <end position="2004"/>
    </location>
</feature>
<dbReference type="Pfam" id="PF07926">
    <property type="entry name" value="TPR_MLP1_2"/>
    <property type="match status" value="1"/>
</dbReference>
<keyword evidence="4 6" id="KW-0175">Coiled coil</keyword>
<evidence type="ECO:0000256" key="7">
    <source>
        <dbReference type="SAM" id="MobiDB-lite"/>
    </source>
</evidence>
<dbReference type="InterPro" id="IPR057577">
    <property type="entry name" value="Nucleoprot-TPR/MLP1_dom"/>
</dbReference>
<name>A0A0K2TX56_LEPSM</name>
<feature type="compositionally biased region" description="Polar residues" evidence="7">
    <location>
        <begin position="1711"/>
        <end position="1753"/>
    </location>
</feature>
<dbReference type="EMBL" id="HACA01013054">
    <property type="protein sequence ID" value="CDW30415.1"/>
    <property type="molecule type" value="Transcribed_RNA"/>
</dbReference>
<gene>
    <name evidence="11" type="primary">Tpr</name>
</gene>
<evidence type="ECO:0000256" key="4">
    <source>
        <dbReference type="ARBA" id="ARBA00023054"/>
    </source>
</evidence>
<feature type="compositionally biased region" description="Low complexity" evidence="7">
    <location>
        <begin position="2119"/>
        <end position="2131"/>
    </location>
</feature>
<feature type="compositionally biased region" description="Low complexity" evidence="7">
    <location>
        <begin position="1773"/>
        <end position="1791"/>
    </location>
</feature>
<protein>
    <recommendedName>
        <fullName evidence="3">Nucleoprotein TPR</fullName>
    </recommendedName>
</protein>
<feature type="coiled-coil region" evidence="6">
    <location>
        <begin position="433"/>
        <end position="519"/>
    </location>
</feature>
<feature type="coiled-coil region" evidence="6">
    <location>
        <begin position="66"/>
        <end position="166"/>
    </location>
</feature>
<dbReference type="Gene3D" id="1.10.287.1490">
    <property type="match status" value="1"/>
</dbReference>
<evidence type="ECO:0000256" key="5">
    <source>
        <dbReference type="ARBA" id="ARBA00023242"/>
    </source>
</evidence>
<feature type="domain" description="Nucleoprotein TPR/MPL1" evidence="9">
    <location>
        <begin position="179"/>
        <end position="256"/>
    </location>
</feature>
<dbReference type="InterPro" id="IPR012929">
    <property type="entry name" value="Nucleoprot-TPR/MLP1-2_dom"/>
</dbReference>
<dbReference type="GO" id="GO:0006406">
    <property type="term" value="P:mRNA export from nucleus"/>
    <property type="evidence" value="ECO:0007669"/>
    <property type="project" value="TreeGrafter"/>
</dbReference>
<evidence type="ECO:0000259" key="8">
    <source>
        <dbReference type="Pfam" id="PF07926"/>
    </source>
</evidence>
<dbReference type="Pfam" id="PF25481">
    <property type="entry name" value="Nucleoprot-TPR"/>
    <property type="match status" value="1"/>
</dbReference>
<evidence type="ECO:0000313" key="11">
    <source>
        <dbReference type="EMBL" id="CDW30415.1"/>
    </source>
</evidence>
<dbReference type="GO" id="GO:0005643">
    <property type="term" value="C:nuclear pore"/>
    <property type="evidence" value="ECO:0007669"/>
    <property type="project" value="TreeGrafter"/>
</dbReference>
<feature type="coiled-coil region" evidence="6">
    <location>
        <begin position="1091"/>
        <end position="1150"/>
    </location>
</feature>
<feature type="coiled-coil region" evidence="6">
    <location>
        <begin position="1404"/>
        <end position="1599"/>
    </location>
</feature>
<evidence type="ECO:0000256" key="3">
    <source>
        <dbReference type="ARBA" id="ARBA00019789"/>
    </source>
</evidence>
<dbReference type="GO" id="GO:1901673">
    <property type="term" value="P:regulation of mitotic spindle assembly"/>
    <property type="evidence" value="ECO:0007669"/>
    <property type="project" value="TreeGrafter"/>
</dbReference>
<evidence type="ECO:0000256" key="6">
    <source>
        <dbReference type="SAM" id="Coils"/>
    </source>
</evidence>
<feature type="compositionally biased region" description="Acidic residues" evidence="7">
    <location>
        <begin position="1896"/>
        <end position="1972"/>
    </location>
</feature>
<dbReference type="Pfam" id="PF25785">
    <property type="entry name" value="TPR"/>
    <property type="match status" value="1"/>
</dbReference>
<evidence type="ECO:0000259" key="10">
    <source>
        <dbReference type="Pfam" id="PF25785"/>
    </source>
</evidence>
<evidence type="ECO:0000256" key="1">
    <source>
        <dbReference type="ARBA" id="ARBA00004123"/>
    </source>
</evidence>
<dbReference type="PANTHER" id="PTHR18898:SF2">
    <property type="entry name" value="NUCLEOPROTEIN TPR"/>
    <property type="match status" value="1"/>
</dbReference>
<feature type="coiled-coil region" evidence="6">
    <location>
        <begin position="707"/>
        <end position="776"/>
    </location>
</feature>
<comment type="similarity">
    <text evidence="2">Belongs to the TPR family.</text>
</comment>
<feature type="compositionally biased region" description="Basic residues" evidence="7">
    <location>
        <begin position="2162"/>
        <end position="2173"/>
    </location>
</feature>
<comment type="subcellular location">
    <subcellularLocation>
        <location evidence="1">Nucleus</location>
    </subcellularLocation>
</comment>
<reference evidence="11" key="1">
    <citation type="submission" date="2014-05" db="EMBL/GenBank/DDBJ databases">
        <authorList>
            <person name="Chronopoulou M."/>
        </authorList>
    </citation>
    <scope>NUCLEOTIDE SEQUENCE</scope>
    <source>
        <tissue evidence="11">Whole organism</tissue>
    </source>
</reference>
<dbReference type="PANTHER" id="PTHR18898">
    <property type="entry name" value="NUCLEOPROTEIN TPR-RELATED"/>
    <property type="match status" value="1"/>
</dbReference>
<feature type="region of interest" description="Disordered" evidence="7">
    <location>
        <begin position="1150"/>
        <end position="1173"/>
    </location>
</feature>